<keyword evidence="1" id="KW-0175">Coiled coil</keyword>
<dbReference type="Proteomes" id="UP000807342">
    <property type="component" value="Unassembled WGS sequence"/>
</dbReference>
<organism evidence="2 3">
    <name type="scientific">Macrolepiota fuliginosa MF-IS2</name>
    <dbReference type="NCBI Taxonomy" id="1400762"/>
    <lineage>
        <taxon>Eukaryota</taxon>
        <taxon>Fungi</taxon>
        <taxon>Dikarya</taxon>
        <taxon>Basidiomycota</taxon>
        <taxon>Agaricomycotina</taxon>
        <taxon>Agaricomycetes</taxon>
        <taxon>Agaricomycetidae</taxon>
        <taxon>Agaricales</taxon>
        <taxon>Agaricineae</taxon>
        <taxon>Agaricaceae</taxon>
        <taxon>Macrolepiota</taxon>
    </lineage>
</organism>
<protein>
    <submittedName>
        <fullName evidence="2">Uncharacterized protein</fullName>
    </submittedName>
</protein>
<evidence type="ECO:0000313" key="3">
    <source>
        <dbReference type="Proteomes" id="UP000807342"/>
    </source>
</evidence>
<dbReference type="EMBL" id="MU151060">
    <property type="protein sequence ID" value="KAF9453618.1"/>
    <property type="molecule type" value="Genomic_DNA"/>
</dbReference>
<keyword evidence="3" id="KW-1185">Reference proteome</keyword>
<accession>A0A9P5XLI6</accession>
<feature type="coiled-coil region" evidence="1">
    <location>
        <begin position="96"/>
        <end position="167"/>
    </location>
</feature>
<proteinExistence type="predicted"/>
<evidence type="ECO:0000256" key="1">
    <source>
        <dbReference type="SAM" id="Coils"/>
    </source>
</evidence>
<evidence type="ECO:0000313" key="2">
    <source>
        <dbReference type="EMBL" id="KAF9453618.1"/>
    </source>
</evidence>
<comment type="caution">
    <text evidence="2">The sequence shown here is derived from an EMBL/GenBank/DDBJ whole genome shotgun (WGS) entry which is preliminary data.</text>
</comment>
<gene>
    <name evidence="2" type="ORF">P691DRAFT_719478</name>
</gene>
<reference evidence="2" key="1">
    <citation type="submission" date="2020-11" db="EMBL/GenBank/DDBJ databases">
        <authorList>
            <consortium name="DOE Joint Genome Institute"/>
            <person name="Ahrendt S."/>
            <person name="Riley R."/>
            <person name="Andreopoulos W."/>
            <person name="Labutti K."/>
            <person name="Pangilinan J."/>
            <person name="Ruiz-Duenas F.J."/>
            <person name="Barrasa J.M."/>
            <person name="Sanchez-Garcia M."/>
            <person name="Camarero S."/>
            <person name="Miyauchi S."/>
            <person name="Serrano A."/>
            <person name="Linde D."/>
            <person name="Babiker R."/>
            <person name="Drula E."/>
            <person name="Ayuso-Fernandez I."/>
            <person name="Pacheco R."/>
            <person name="Padilla G."/>
            <person name="Ferreira P."/>
            <person name="Barriuso J."/>
            <person name="Kellner H."/>
            <person name="Castanera R."/>
            <person name="Alfaro M."/>
            <person name="Ramirez L."/>
            <person name="Pisabarro A.G."/>
            <person name="Kuo A."/>
            <person name="Tritt A."/>
            <person name="Lipzen A."/>
            <person name="He G."/>
            <person name="Yan M."/>
            <person name="Ng V."/>
            <person name="Cullen D."/>
            <person name="Martin F."/>
            <person name="Rosso M.-N."/>
            <person name="Henrissat B."/>
            <person name="Hibbett D."/>
            <person name="Martinez A.T."/>
            <person name="Grigoriev I.V."/>
        </authorList>
    </citation>
    <scope>NUCLEOTIDE SEQUENCE</scope>
    <source>
        <strain evidence="2">MF-IS2</strain>
    </source>
</reference>
<dbReference type="OrthoDB" id="2960209at2759"/>
<sequence length="172" mass="19735">MNPYPYYWRGPSRIVWFLIGAGTATWWIKHRDVHHFSQWGHCRRLAIENATANANMSTTAQPANGSPESSFSFKDIPRTINNIPPAAASWNWGWGERKEAQKYQEEQDNLAELRRQATDAMTEMTEATLDSILAGAEALKVKLAESREQRKKQEALLQKQIEEQSRNPPRLI</sequence>
<name>A0A9P5XLI6_9AGAR</name>
<dbReference type="AlphaFoldDB" id="A0A9P5XLI6"/>